<dbReference type="KEGG" id="samy:DB32_007129"/>
<protein>
    <submittedName>
        <fullName evidence="3">Uncharacterized protein</fullName>
    </submittedName>
</protein>
<dbReference type="SUPFAM" id="SSF117281">
    <property type="entry name" value="Kelch motif"/>
    <property type="match status" value="1"/>
</dbReference>
<proteinExistence type="predicted"/>
<organism evidence="3 4">
    <name type="scientific">Sandaracinus amylolyticus</name>
    <dbReference type="NCBI Taxonomy" id="927083"/>
    <lineage>
        <taxon>Bacteria</taxon>
        <taxon>Pseudomonadati</taxon>
        <taxon>Myxococcota</taxon>
        <taxon>Polyangia</taxon>
        <taxon>Polyangiales</taxon>
        <taxon>Sandaracinaceae</taxon>
        <taxon>Sandaracinus</taxon>
    </lineage>
</organism>
<accession>A0A0F6W8B7</accession>
<evidence type="ECO:0000313" key="3">
    <source>
        <dbReference type="EMBL" id="AKF09980.1"/>
    </source>
</evidence>
<dbReference type="PANTHER" id="PTHR46093">
    <property type="entry name" value="ACYL-COA-BINDING DOMAIN-CONTAINING PROTEIN 5"/>
    <property type="match status" value="1"/>
</dbReference>
<keyword evidence="1" id="KW-0880">Kelch repeat</keyword>
<keyword evidence="2" id="KW-0677">Repeat</keyword>
<dbReference type="AlphaFoldDB" id="A0A0F6W8B7"/>
<reference evidence="3 4" key="1">
    <citation type="submission" date="2015-03" db="EMBL/GenBank/DDBJ databases">
        <title>Genome assembly of Sandaracinus amylolyticus DSM 53668.</title>
        <authorList>
            <person name="Sharma G."/>
            <person name="Subramanian S."/>
        </authorList>
    </citation>
    <scope>NUCLEOTIDE SEQUENCE [LARGE SCALE GENOMIC DNA]</scope>
    <source>
        <strain evidence="3 4">DSM 53668</strain>
    </source>
</reference>
<keyword evidence="4" id="KW-1185">Reference proteome</keyword>
<gene>
    <name evidence="3" type="ORF">DB32_007129</name>
</gene>
<evidence type="ECO:0000256" key="2">
    <source>
        <dbReference type="ARBA" id="ARBA00022737"/>
    </source>
</evidence>
<dbReference type="InterPro" id="IPR015915">
    <property type="entry name" value="Kelch-typ_b-propeller"/>
</dbReference>
<evidence type="ECO:0000313" key="4">
    <source>
        <dbReference type="Proteomes" id="UP000034883"/>
    </source>
</evidence>
<dbReference type="EMBL" id="CP011125">
    <property type="protein sequence ID" value="AKF09980.1"/>
    <property type="molecule type" value="Genomic_DNA"/>
</dbReference>
<evidence type="ECO:0000256" key="1">
    <source>
        <dbReference type="ARBA" id="ARBA00022441"/>
    </source>
</evidence>
<dbReference type="Gene3D" id="2.120.10.80">
    <property type="entry name" value="Kelch-type beta propeller"/>
    <property type="match status" value="2"/>
</dbReference>
<sequence length="434" mass="45903">MQYRALLLTIAMCLGACEEPEPLVCGGAQLEPLTLAAGGRAEIAMSAELAATLADVAVTGGADVWRDGDRIVVRAGYVATDATLSLRCDHGALDVPVTVEALSMTPLLQWSPSETPDAPPAREYFAWWIGSDRALHLYGGFVYQPRQFTPSTDAFRLDLGTLVWSRVAVSGTPPPPGGRVAAGPDGAILYFGGASITDTGLDTPPILARFVGGEGTLEVSPAASSEGAPGSYTGALVHDAARDRWLSVCGADTRALGIHCRVHAYTPSGGFTELAIEGTAPRGRYGFHYALDAANDRVIVFAGQVGPGDLDIGGDTWALELASDPPRWEQLFASSDGIAPRRNGAYALDPEGRRLFVWGGTSDGRTAVPGLEVLELDRGRERWIHVELPASIPPRASGAGVLDPEGRRILWGFGNEARLYTDLYALELAPRDGI</sequence>
<dbReference type="STRING" id="927083.DB32_007129"/>
<name>A0A0F6W8B7_9BACT</name>
<dbReference type="RefSeq" id="WP_053236980.1">
    <property type="nucleotide sequence ID" value="NZ_CP011125.1"/>
</dbReference>
<dbReference type="Proteomes" id="UP000034883">
    <property type="component" value="Chromosome"/>
</dbReference>
<dbReference type="Pfam" id="PF24681">
    <property type="entry name" value="Kelch_KLHDC2_KLHL20_DRC7"/>
    <property type="match status" value="1"/>
</dbReference>
<dbReference type="PANTHER" id="PTHR46093:SF18">
    <property type="entry name" value="FIBRONECTIN TYPE-III DOMAIN-CONTAINING PROTEIN"/>
    <property type="match status" value="1"/>
</dbReference>